<dbReference type="EMBL" id="UGWP01000004">
    <property type="protein sequence ID" value="SUF57559.1"/>
    <property type="molecule type" value="Genomic_DNA"/>
</dbReference>
<evidence type="ECO:0000313" key="1">
    <source>
        <dbReference type="EMBL" id="SUF57559.1"/>
    </source>
</evidence>
<accession>A0A379QKI5</accession>
<organism evidence="1 2">
    <name type="scientific">Salmonella enterica</name>
    <name type="common">Salmonella choleraesuis</name>
    <dbReference type="NCBI Taxonomy" id="28901"/>
    <lineage>
        <taxon>Bacteria</taxon>
        <taxon>Pseudomonadati</taxon>
        <taxon>Pseudomonadota</taxon>
        <taxon>Gammaproteobacteria</taxon>
        <taxon>Enterobacterales</taxon>
        <taxon>Enterobacteriaceae</taxon>
        <taxon>Salmonella</taxon>
    </lineage>
</organism>
<gene>
    <name evidence="1" type="ORF">NCTC10252_02828</name>
</gene>
<dbReference type="AlphaFoldDB" id="A0A379QKI5"/>
<reference evidence="1 2" key="1">
    <citation type="submission" date="2018-06" db="EMBL/GenBank/DDBJ databases">
        <authorList>
            <consortium name="Pathogen Informatics"/>
            <person name="Doyle S."/>
        </authorList>
    </citation>
    <scope>NUCLEOTIDE SEQUENCE [LARGE SCALE GENOMIC DNA]</scope>
    <source>
        <strain evidence="1 2">NCTC10252</strain>
    </source>
</reference>
<evidence type="ECO:0000313" key="2">
    <source>
        <dbReference type="Proteomes" id="UP000254597"/>
    </source>
</evidence>
<dbReference type="RefSeq" id="WP_079941873.1">
    <property type="nucleotide sequence ID" value="NZ_JAFNKI010000034.1"/>
</dbReference>
<protein>
    <submittedName>
        <fullName evidence="1">Prophage Kil protein</fullName>
    </submittedName>
</protein>
<name>A0A379QKI5_SALER</name>
<proteinExistence type="predicted"/>
<dbReference type="Proteomes" id="UP000254597">
    <property type="component" value="Unassembled WGS sequence"/>
</dbReference>
<sequence length="68" mass="7841">MKHQHYGTQEVIRQCALPGTMVKYKDRVYKTTVNTRGKIVLTNTRENIIVRDLFINILLDGKGNPLIN</sequence>